<proteinExistence type="predicted"/>
<feature type="non-terminal residue" evidence="3">
    <location>
        <position position="1"/>
    </location>
</feature>
<evidence type="ECO:0000256" key="1">
    <source>
        <dbReference type="SAM" id="MobiDB-lite"/>
    </source>
</evidence>
<keyword evidence="4" id="KW-1185">Reference proteome</keyword>
<feature type="domain" description="DNA mismatch repair protein MutS-like N-terminal" evidence="2">
    <location>
        <begin position="463"/>
        <end position="560"/>
    </location>
</feature>
<sequence>LPSLPKIPQRSAVETAKPLEVSGNATPPSLSSLGEVQDGGKGRRPPPLIIVEDSAAEKAQSAASVSGGPSAWSDWSWETVLPEIELPERTGLEDTSAYDNILVRLRGRSAKLRKEADKVMGALWFMELDRGRSATRRQAACSERLRIWSAFFRRQLLEKGLAAEWARLLKKEDDELSTSTRRPEVVLRRLRLDNEGNMLDSYFHSERPRRRQEWYRSTLEWLEGLVRLEAAAEASSEGRSALSRSRAILICIPAIVYVLDYLKGVIEAGGEVSFGMVKAVLSRVTDEELRGSMELREMVEVMDEIVHPPVSSKEIVNYVLKARPGLVNGWIPRVSTILKHPTLRTRLELAAAEAAAAAAKLKKEEEERKKNQGPSVLITEELVQLSMLCGGNGGLYFLSARRLGPVATGVSEACRRWLQRLHRPAALQLVLFAILLSNELGFLSPSRRAAGSGSLLDFTLDGKRRRPEWVQLVRCGDFYETYGVDAVMLVNYCGLNAMAGRPRAGCRKDQIQMVLDSLTERGFSAAVYEEAYESDFNKGPERKRKGKQRYLSQLVSPANPTYVGGGMVAQNTLADGEDMSFREDERLAAPRLALYEEPKSEGVDQDTYTVVQVRVEAREYSLHPALTPEGVMGLLAEASGWYRATALPLVVSSDIGLPPSWLPVEAAEGQPAPPAFAVSLDPVECPMLDGVDSFIDAVLRKVSEETFCLSLASEGDKVIDEFRAVERTTKGPPGLDPPYTDAINCVGITFGGRSAGGSDGPLGGRGSEGGVPDLVHSLLPPAAPAHTLRFTRRWLLRPPSGAYVDDMRHLLSFLRTMR</sequence>
<dbReference type="InterPro" id="IPR007695">
    <property type="entry name" value="DNA_mismatch_repair_MutS-lik_N"/>
</dbReference>
<gene>
    <name evidence="3" type="primary">MSH1_2</name>
    <name evidence="3" type="ORF">FOZ63_029571</name>
</gene>
<feature type="compositionally biased region" description="Polar residues" evidence="1">
    <location>
        <begin position="23"/>
        <end position="34"/>
    </location>
</feature>
<dbReference type="InterPro" id="IPR053276">
    <property type="entry name" value="MtDNA_mismatch_repair_MutS"/>
</dbReference>
<evidence type="ECO:0000313" key="4">
    <source>
        <dbReference type="Proteomes" id="UP000553632"/>
    </source>
</evidence>
<name>A0A7J6QSV9_PEROL</name>
<dbReference type="Gene3D" id="3.40.1170.10">
    <property type="entry name" value="DNA repair protein MutS, domain I"/>
    <property type="match status" value="1"/>
</dbReference>
<protein>
    <submittedName>
        <fullName evidence="3">DNA mismatch repair ATPase msh1</fullName>
    </submittedName>
</protein>
<dbReference type="EMBL" id="JABANO010030633">
    <property type="protein sequence ID" value="KAF4711565.1"/>
    <property type="molecule type" value="Genomic_DNA"/>
</dbReference>
<evidence type="ECO:0000259" key="2">
    <source>
        <dbReference type="Pfam" id="PF01624"/>
    </source>
</evidence>
<organism evidence="3 4">
    <name type="scientific">Perkinsus olseni</name>
    <name type="common">Perkinsus atlanticus</name>
    <dbReference type="NCBI Taxonomy" id="32597"/>
    <lineage>
        <taxon>Eukaryota</taxon>
        <taxon>Sar</taxon>
        <taxon>Alveolata</taxon>
        <taxon>Perkinsozoa</taxon>
        <taxon>Perkinsea</taxon>
        <taxon>Perkinsida</taxon>
        <taxon>Perkinsidae</taxon>
        <taxon>Perkinsus</taxon>
    </lineage>
</organism>
<dbReference type="GO" id="GO:0005524">
    <property type="term" value="F:ATP binding"/>
    <property type="evidence" value="ECO:0007669"/>
    <property type="project" value="InterPro"/>
</dbReference>
<dbReference type="AlphaFoldDB" id="A0A7J6QSV9"/>
<dbReference type="GO" id="GO:0006298">
    <property type="term" value="P:mismatch repair"/>
    <property type="evidence" value="ECO:0007669"/>
    <property type="project" value="InterPro"/>
</dbReference>
<dbReference type="InterPro" id="IPR016151">
    <property type="entry name" value="DNA_mismatch_repair_MutS_N"/>
</dbReference>
<dbReference type="Proteomes" id="UP000553632">
    <property type="component" value="Unassembled WGS sequence"/>
</dbReference>
<dbReference type="GO" id="GO:0030983">
    <property type="term" value="F:mismatched DNA binding"/>
    <property type="evidence" value="ECO:0007669"/>
    <property type="project" value="InterPro"/>
</dbReference>
<dbReference type="PANTHER" id="PTHR48448">
    <property type="entry name" value="MUTL PROTEIN ISOFORM 1"/>
    <property type="match status" value="1"/>
</dbReference>
<reference evidence="3 4" key="1">
    <citation type="submission" date="2020-04" db="EMBL/GenBank/DDBJ databases">
        <title>Perkinsus olseni comparative genomics.</title>
        <authorList>
            <person name="Bogema D.R."/>
        </authorList>
    </citation>
    <scope>NUCLEOTIDE SEQUENCE [LARGE SCALE GENOMIC DNA]</scope>
    <source>
        <strain evidence="3 4">ATCC PRA-207</strain>
    </source>
</reference>
<evidence type="ECO:0000313" key="3">
    <source>
        <dbReference type="EMBL" id="KAF4711565.1"/>
    </source>
</evidence>
<feature type="region of interest" description="Disordered" evidence="1">
    <location>
        <begin position="1"/>
        <end position="47"/>
    </location>
</feature>
<feature type="non-terminal residue" evidence="3">
    <location>
        <position position="818"/>
    </location>
</feature>
<accession>A0A7J6QSV9</accession>
<dbReference type="Pfam" id="PF01624">
    <property type="entry name" value="MutS_I"/>
    <property type="match status" value="1"/>
</dbReference>
<comment type="caution">
    <text evidence="3">The sequence shown here is derived from an EMBL/GenBank/DDBJ whole genome shotgun (WGS) entry which is preliminary data.</text>
</comment>
<dbReference type="PANTHER" id="PTHR48448:SF1">
    <property type="entry name" value="MUTL PROTEIN ISOFORM 1"/>
    <property type="match status" value="1"/>
</dbReference>
<dbReference type="SUPFAM" id="SSF55271">
    <property type="entry name" value="DNA repair protein MutS, domain I"/>
    <property type="match status" value="1"/>
</dbReference>